<dbReference type="AlphaFoldDB" id="N1QID8"/>
<sequence length="400" mass="44765">MAPFLRAPRRLMDRTSTTMSDARIQPEASLIAVLPDTSTTTAFGTSGNLQLSPLTNTLFQAYATSSATSTSKAEVVPDGIPEFTHSAVWILAGGLSFGFVAAICLFLIEFYPRHSRGGGSSRSRSSSVQFQRKKKREYYEVPQVDIELDSYGTSRASGTPDWQKSWPLAANADEHEEEDVEGEPMLRRRRRRRNRKPRNLSVDTSVQYSGLGIAVPDEKPPPSRPESARYAEYSASPSSSISSPQLQLRHWTPLPMTEMAPLTTAREPYYNQPHDEAELAWDEISLSPNSSLPTIRLRSPTMLRKTMNDKRKQPNISQQQQKRATDLESGFFEPPPNSSRARHSTLSLWLEKGENAIDYVATKLATIMYEQVKNPEEGLLLPVRDCERERKSDGVMVGIS</sequence>
<dbReference type="Proteomes" id="UP000016931">
    <property type="component" value="Unassembled WGS sequence"/>
</dbReference>
<dbReference type="EMBL" id="KB456265">
    <property type="protein sequence ID" value="EMF12204.1"/>
    <property type="molecule type" value="Genomic_DNA"/>
</dbReference>
<accession>N1QID8</accession>
<evidence type="ECO:0000256" key="2">
    <source>
        <dbReference type="SAM" id="Phobius"/>
    </source>
</evidence>
<dbReference type="HOGENOM" id="CLU_689211_0_0_1"/>
<feature type="transmembrane region" description="Helical" evidence="2">
    <location>
        <begin position="87"/>
        <end position="108"/>
    </location>
</feature>
<feature type="region of interest" description="Disordered" evidence="1">
    <location>
        <begin position="307"/>
        <end position="344"/>
    </location>
</feature>
<reference evidence="3 4" key="1">
    <citation type="journal article" date="2012" name="PLoS Pathog.">
        <title>Diverse lifestyles and strategies of plant pathogenesis encoded in the genomes of eighteen Dothideomycetes fungi.</title>
        <authorList>
            <person name="Ohm R.A."/>
            <person name="Feau N."/>
            <person name="Henrissat B."/>
            <person name="Schoch C.L."/>
            <person name="Horwitz B.A."/>
            <person name="Barry K.W."/>
            <person name="Condon B.J."/>
            <person name="Copeland A.C."/>
            <person name="Dhillon B."/>
            <person name="Glaser F."/>
            <person name="Hesse C.N."/>
            <person name="Kosti I."/>
            <person name="LaButti K."/>
            <person name="Lindquist E.A."/>
            <person name="Lucas S."/>
            <person name="Salamov A.A."/>
            <person name="Bradshaw R.E."/>
            <person name="Ciuffetti L."/>
            <person name="Hamelin R.C."/>
            <person name="Kema G.H.J."/>
            <person name="Lawrence C."/>
            <person name="Scott J.A."/>
            <person name="Spatafora J.W."/>
            <person name="Turgeon B.G."/>
            <person name="de Wit P.J.G.M."/>
            <person name="Zhong S."/>
            <person name="Goodwin S.B."/>
            <person name="Grigoriev I.V."/>
        </authorList>
    </citation>
    <scope>NUCLEOTIDE SEQUENCE [LARGE SCALE GENOMIC DNA]</scope>
    <source>
        <strain evidence="3 4">SO2202</strain>
    </source>
</reference>
<dbReference type="OrthoDB" id="3646524at2759"/>
<proteinExistence type="predicted"/>
<name>N1QID8_SPHMS</name>
<keyword evidence="2" id="KW-0472">Membrane</keyword>
<feature type="compositionally biased region" description="Basic and acidic residues" evidence="1">
    <location>
        <begin position="216"/>
        <end position="229"/>
    </location>
</feature>
<feature type="compositionally biased region" description="Low complexity" evidence="1">
    <location>
        <begin position="230"/>
        <end position="244"/>
    </location>
</feature>
<keyword evidence="2" id="KW-1133">Transmembrane helix</keyword>
<feature type="region of interest" description="Disordered" evidence="1">
    <location>
        <begin position="151"/>
        <end position="246"/>
    </location>
</feature>
<dbReference type="GeneID" id="27897895"/>
<keyword evidence="4" id="KW-1185">Reference proteome</keyword>
<keyword evidence="2" id="KW-0812">Transmembrane</keyword>
<dbReference type="RefSeq" id="XP_016760325.1">
    <property type="nucleotide sequence ID" value="XM_016900758.1"/>
</dbReference>
<protein>
    <submittedName>
        <fullName evidence="3">Uncharacterized protein</fullName>
    </submittedName>
</protein>
<feature type="compositionally biased region" description="Polar residues" evidence="1">
    <location>
        <begin position="151"/>
        <end position="162"/>
    </location>
</feature>
<evidence type="ECO:0000313" key="3">
    <source>
        <dbReference type="EMBL" id="EMF12204.1"/>
    </source>
</evidence>
<evidence type="ECO:0000313" key="4">
    <source>
        <dbReference type="Proteomes" id="UP000016931"/>
    </source>
</evidence>
<organism evidence="3 4">
    <name type="scientific">Sphaerulina musiva (strain SO2202)</name>
    <name type="common">Poplar stem canker fungus</name>
    <name type="synonym">Septoria musiva</name>
    <dbReference type="NCBI Taxonomy" id="692275"/>
    <lineage>
        <taxon>Eukaryota</taxon>
        <taxon>Fungi</taxon>
        <taxon>Dikarya</taxon>
        <taxon>Ascomycota</taxon>
        <taxon>Pezizomycotina</taxon>
        <taxon>Dothideomycetes</taxon>
        <taxon>Dothideomycetidae</taxon>
        <taxon>Mycosphaerellales</taxon>
        <taxon>Mycosphaerellaceae</taxon>
        <taxon>Sphaerulina</taxon>
    </lineage>
</organism>
<feature type="compositionally biased region" description="Basic residues" evidence="1">
    <location>
        <begin position="187"/>
        <end position="198"/>
    </location>
</feature>
<gene>
    <name evidence="3" type="ORF">SEPMUDRAFT_108984</name>
</gene>
<evidence type="ECO:0000256" key="1">
    <source>
        <dbReference type="SAM" id="MobiDB-lite"/>
    </source>
</evidence>